<name>A0A2N9LNT2_9BACT</name>
<dbReference type="OrthoDB" id="7064642at2"/>
<dbReference type="Proteomes" id="UP000239735">
    <property type="component" value="Unassembled WGS sequence"/>
</dbReference>
<sequence length="105" mass="11724">MVVKTQCEGHAFTGVDVGAANVRRYFPRELEDIELRLDHLLILLSLPPGFWNGHPEIRDPRLSLWLESKNFSGSPGKTPLPLALIPSGKNSFRLQTFASATRPKT</sequence>
<evidence type="ECO:0000313" key="2">
    <source>
        <dbReference type="Proteomes" id="UP000239735"/>
    </source>
</evidence>
<protein>
    <submittedName>
        <fullName evidence="1">Uncharacterized protein</fullName>
    </submittedName>
</protein>
<organism evidence="1 2">
    <name type="scientific">Candidatus Sulfuritelmatomonas gaucii</name>
    <dbReference type="NCBI Taxonomy" id="2043161"/>
    <lineage>
        <taxon>Bacteria</taxon>
        <taxon>Pseudomonadati</taxon>
        <taxon>Acidobacteriota</taxon>
        <taxon>Terriglobia</taxon>
        <taxon>Terriglobales</taxon>
        <taxon>Acidobacteriaceae</taxon>
        <taxon>Candidatus Sulfuritelmatomonas</taxon>
    </lineage>
</organism>
<evidence type="ECO:0000313" key="1">
    <source>
        <dbReference type="EMBL" id="SPE24906.1"/>
    </source>
</evidence>
<gene>
    <name evidence="1" type="ORF">SBA5_470027</name>
</gene>
<accession>A0A2N9LNT2</accession>
<dbReference type="EMBL" id="OKRB01000105">
    <property type="protein sequence ID" value="SPE24906.1"/>
    <property type="molecule type" value="Genomic_DNA"/>
</dbReference>
<proteinExistence type="predicted"/>
<reference evidence="2" key="1">
    <citation type="submission" date="2018-02" db="EMBL/GenBank/DDBJ databases">
        <authorList>
            <person name="Hausmann B."/>
        </authorList>
    </citation>
    <scope>NUCLEOTIDE SEQUENCE [LARGE SCALE GENOMIC DNA]</scope>
    <source>
        <strain evidence="2">Peat soil MAG SbA5</strain>
    </source>
</reference>
<dbReference type="AlphaFoldDB" id="A0A2N9LNT2"/>